<name>A0ABQ2BHD1_9SPHI</name>
<keyword evidence="2" id="KW-1185">Reference proteome</keyword>
<dbReference type="EMBL" id="BMDJ01000003">
    <property type="protein sequence ID" value="GGI25034.1"/>
    <property type="molecule type" value="Genomic_DNA"/>
</dbReference>
<gene>
    <name evidence="1" type="ORF">GCM10008119_15650</name>
</gene>
<evidence type="ECO:0000313" key="1">
    <source>
        <dbReference type="EMBL" id="GGI25034.1"/>
    </source>
</evidence>
<evidence type="ECO:0000313" key="2">
    <source>
        <dbReference type="Proteomes" id="UP000645390"/>
    </source>
</evidence>
<proteinExistence type="predicted"/>
<protein>
    <submittedName>
        <fullName evidence="1">Uncharacterized protein</fullName>
    </submittedName>
</protein>
<organism evidence="1 2">
    <name type="scientific">Pedobacter mendelii</name>
    <dbReference type="NCBI Taxonomy" id="1908240"/>
    <lineage>
        <taxon>Bacteria</taxon>
        <taxon>Pseudomonadati</taxon>
        <taxon>Bacteroidota</taxon>
        <taxon>Sphingobacteriia</taxon>
        <taxon>Sphingobacteriales</taxon>
        <taxon>Sphingobacteriaceae</taxon>
        <taxon>Pedobacter</taxon>
    </lineage>
</organism>
<dbReference type="Proteomes" id="UP000645390">
    <property type="component" value="Unassembled WGS sequence"/>
</dbReference>
<reference evidence="2" key="1">
    <citation type="journal article" date="2019" name="Int. J. Syst. Evol. Microbiol.">
        <title>The Global Catalogue of Microorganisms (GCM) 10K type strain sequencing project: providing services to taxonomists for standard genome sequencing and annotation.</title>
        <authorList>
            <consortium name="The Broad Institute Genomics Platform"/>
            <consortium name="The Broad Institute Genome Sequencing Center for Infectious Disease"/>
            <person name="Wu L."/>
            <person name="Ma J."/>
        </authorList>
    </citation>
    <scope>NUCLEOTIDE SEQUENCE [LARGE SCALE GENOMIC DNA]</scope>
    <source>
        <strain evidence="2">CCM 8939</strain>
    </source>
</reference>
<comment type="caution">
    <text evidence="1">The sequence shown here is derived from an EMBL/GenBank/DDBJ whole genome shotgun (WGS) entry which is preliminary data.</text>
</comment>
<accession>A0ABQ2BHD1</accession>
<sequence length="57" mass="6607">MAIESIITARLNITPAIAIRTMSFEKVRSDFMAIRPAMKYSKFNLINLWTQKCLNPF</sequence>